<sequence>MNRRRSTLAAAVVVSVALALTACGGGEPQAADMKSISIMAPFLEAQPPSSDGAVQKKLEEMTGKDITISWAPNASYEDKMNITLASSDIPQVLVVQSKSPGFVKNAEAGAFWDLTDKLKDYPNLKTTFPEVQQNASVNGKVYGVFRARNPIRAAVMFRQDWLDKVGMKAPETVEDLYKVAKAFTEQDPDGNGQNDTYGITIPKWGSLGTNSPYDLMETWFGAGNRWTERDGKLVPSFETDEFLEADRFIKKMVDEKLINPDFATFDPTKWNEPFFNGKGGIIVDVDSRVSVLINLFKQANPADFQNKVGFVGSLKGPDGELHAHPTDGYSGFLAIPKSSVRTEAELDNVLKFLDTMNSKEAAVLLNNGIEGVNFTVQDNLAAKITPETPEGKEINTDVKSYSQLGTNVTGNNFYDVKQASEYEQKVFEDRQNVMAEDLKSAVYNPAAAFVSPTYVAKGAQLDNIVADARIKYLAGQIDEQGLKDAIKLWNTSGGDKVKEEINKLWQENKK</sequence>
<dbReference type="PANTHER" id="PTHR43649:SF33">
    <property type="entry name" value="POLYGALACTURONAN_RHAMNOGALACTURONAN-BINDING PROTEIN YTCQ"/>
    <property type="match status" value="1"/>
</dbReference>
<dbReference type="PANTHER" id="PTHR43649">
    <property type="entry name" value="ARABINOSE-BINDING PROTEIN-RELATED"/>
    <property type="match status" value="1"/>
</dbReference>
<proteinExistence type="predicted"/>
<keyword evidence="8" id="KW-1185">Reference proteome</keyword>
<protein>
    <submittedName>
        <fullName evidence="7">Extracellular solute-binding protein</fullName>
    </submittedName>
</protein>
<accession>A0AAX3EFW2</accession>
<evidence type="ECO:0000256" key="5">
    <source>
        <dbReference type="ARBA" id="ARBA00023288"/>
    </source>
</evidence>
<name>A0AAX3EFW2_PAEUR</name>
<evidence type="ECO:0000256" key="4">
    <source>
        <dbReference type="ARBA" id="ARBA00023139"/>
    </source>
</evidence>
<dbReference type="InterPro" id="IPR050490">
    <property type="entry name" value="Bact_solute-bd_prot1"/>
</dbReference>
<dbReference type="RefSeq" id="WP_069695898.1">
    <property type="nucleotide sequence ID" value="NZ_CP043010.1"/>
</dbReference>
<evidence type="ECO:0000313" key="7">
    <source>
        <dbReference type="EMBL" id="UYV96780.1"/>
    </source>
</evidence>
<evidence type="ECO:0000313" key="8">
    <source>
        <dbReference type="Proteomes" id="UP001163293"/>
    </source>
</evidence>
<dbReference type="Pfam" id="PF13416">
    <property type="entry name" value="SBP_bac_8"/>
    <property type="match status" value="1"/>
</dbReference>
<dbReference type="EMBL" id="CP101185">
    <property type="protein sequence ID" value="UYV96780.1"/>
    <property type="molecule type" value="Genomic_DNA"/>
</dbReference>
<evidence type="ECO:0000256" key="1">
    <source>
        <dbReference type="ARBA" id="ARBA00022475"/>
    </source>
</evidence>
<feature type="signal peptide" evidence="6">
    <location>
        <begin position="1"/>
        <end position="24"/>
    </location>
</feature>
<evidence type="ECO:0000256" key="3">
    <source>
        <dbReference type="ARBA" id="ARBA00023136"/>
    </source>
</evidence>
<gene>
    <name evidence="7" type="ORF">NL394_17255</name>
</gene>
<keyword evidence="4" id="KW-0564">Palmitate</keyword>
<dbReference type="Proteomes" id="UP001163293">
    <property type="component" value="Chromosome"/>
</dbReference>
<dbReference type="CDD" id="cd13580">
    <property type="entry name" value="PBP2_AlgQ_like_1"/>
    <property type="match status" value="1"/>
</dbReference>
<keyword evidence="3" id="KW-0472">Membrane</keyword>
<dbReference type="SUPFAM" id="SSF53850">
    <property type="entry name" value="Periplasmic binding protein-like II"/>
    <property type="match status" value="1"/>
</dbReference>
<feature type="chain" id="PRO_5043757769" evidence="6">
    <location>
        <begin position="25"/>
        <end position="510"/>
    </location>
</feature>
<dbReference type="AlphaFoldDB" id="A0AAX3EFW2"/>
<dbReference type="InterPro" id="IPR006059">
    <property type="entry name" value="SBP"/>
</dbReference>
<evidence type="ECO:0000256" key="2">
    <source>
        <dbReference type="ARBA" id="ARBA00022729"/>
    </source>
</evidence>
<keyword evidence="1" id="KW-1003">Cell membrane</keyword>
<reference evidence="7" key="1">
    <citation type="submission" date="2022-07" db="EMBL/GenBank/DDBJ databases">
        <authorList>
            <person name="Wu T."/>
        </authorList>
    </citation>
    <scope>NUCLEOTIDE SEQUENCE</scope>
    <source>
        <strain evidence="7">SD-1</strain>
    </source>
</reference>
<organism evidence="7 8">
    <name type="scientific">Paenarthrobacter ureafaciens</name>
    <dbReference type="NCBI Taxonomy" id="37931"/>
    <lineage>
        <taxon>Bacteria</taxon>
        <taxon>Bacillati</taxon>
        <taxon>Actinomycetota</taxon>
        <taxon>Actinomycetes</taxon>
        <taxon>Micrococcales</taxon>
        <taxon>Micrococcaceae</taxon>
        <taxon>Paenarthrobacter</taxon>
    </lineage>
</organism>
<dbReference type="Gene3D" id="3.40.190.10">
    <property type="entry name" value="Periplasmic binding protein-like II"/>
    <property type="match status" value="2"/>
</dbReference>
<keyword evidence="2 6" id="KW-0732">Signal</keyword>
<evidence type="ECO:0000256" key="6">
    <source>
        <dbReference type="SAM" id="SignalP"/>
    </source>
</evidence>
<keyword evidence="5" id="KW-0449">Lipoprotein</keyword>
<dbReference type="PROSITE" id="PS51257">
    <property type="entry name" value="PROKAR_LIPOPROTEIN"/>
    <property type="match status" value="1"/>
</dbReference>